<dbReference type="EMBL" id="JACRTD010000002">
    <property type="protein sequence ID" value="MBC8584451.1"/>
    <property type="molecule type" value="Genomic_DNA"/>
</dbReference>
<sequence length="787" mass="89148">MDFTLKNRYNALKRQIIDDFFSRMNPMQKQAVYAIHGPVLILAGAGSGKTTVIVNRIANMIQFGEAYDSDYMPAQITQEDVDFLEEYARGESWDLERAISLIKNRPVAPWNILAITFTNKAAGELKERLQAMLGEAAQEINASTFHSACVRILRREIENLGYRSSFTIYDTDDSVRVVKAALKAMNIDEKRFSPKAVLGEIGRAKDQLLSSADFASTVGEDFRLQVIAKVYDYYQKQLMSANAVDFDDIIMLTVRLFQKFPEILDKYRSRFRYVMVDEYQDTNYAQFMLVNLLASQHQNICVVGDDDQSIYKFRGADIGNILNFEDQFPGAKVIRLEENYRCTGTILDAANAVIENNTERKGKTLWTKNDTGVKIKVHRAADEGEEARFIADTISENVKQGAKFSDHAVLYRMNAISNTVERGLVKYGIPYRIIGGLRFYERKEIKDMISYLSVLNNPSDTVRLRRIINEPKRGIGDSSVNNVLEIAAGVELPAFEILENAEQYPALSRKATSLMQFAEMLRALMEKVGKISLDQLLDHVLEETGYLSMLQGEGFEGQTRLENIEELKSTMIRYEEENDDPTLAGFLEEISLYTDIDRYDPQADNVVLMTMHSAKGLEFENVILVGLEEGIFPGMQSMYDPTQIEEERRLAYVSLTRAKKRLYVTTAAQRMLFGQTMRNRPSRFLNEIPKELCEMEDTTIARRMSINQRQTPSAAFKSTSKVGIGAAAQPESNFTLKVGDMVSHKVFGQGMVLSITPMGNDHLVEVAFESVGTKKVMAKFARLHKIQ</sequence>
<comment type="catalytic activity">
    <reaction evidence="8">
        <text>Couples ATP hydrolysis with the unwinding of duplex DNA by translocating in the 3'-5' direction.</text>
        <dbReference type="EC" id="5.6.2.4"/>
    </reaction>
</comment>
<keyword evidence="15" id="KW-1185">Reference proteome</keyword>
<evidence type="ECO:0000256" key="9">
    <source>
        <dbReference type="ARBA" id="ARBA00034808"/>
    </source>
</evidence>
<dbReference type="GO" id="GO:0003677">
    <property type="term" value="F:DNA binding"/>
    <property type="evidence" value="ECO:0007669"/>
    <property type="project" value="UniProtKB-KW"/>
</dbReference>
<dbReference type="InterPro" id="IPR014017">
    <property type="entry name" value="DNA_helicase_UvrD-like_C"/>
</dbReference>
<evidence type="ECO:0000256" key="7">
    <source>
        <dbReference type="ARBA" id="ARBA00023235"/>
    </source>
</evidence>
<evidence type="ECO:0000256" key="5">
    <source>
        <dbReference type="ARBA" id="ARBA00022840"/>
    </source>
</evidence>
<dbReference type="RefSeq" id="WP_262394285.1">
    <property type="nucleotide sequence ID" value="NZ_JACRTD010000002.1"/>
</dbReference>
<evidence type="ECO:0000256" key="2">
    <source>
        <dbReference type="ARBA" id="ARBA00022741"/>
    </source>
</evidence>
<dbReference type="PROSITE" id="PS51217">
    <property type="entry name" value="UVRD_HELICASE_CTER"/>
    <property type="match status" value="1"/>
</dbReference>
<evidence type="ECO:0000256" key="3">
    <source>
        <dbReference type="ARBA" id="ARBA00022801"/>
    </source>
</evidence>
<dbReference type="FunFam" id="1.10.486.10:FF:000003">
    <property type="entry name" value="ATP-dependent DNA helicase"/>
    <property type="match status" value="1"/>
</dbReference>
<evidence type="ECO:0000256" key="1">
    <source>
        <dbReference type="ARBA" id="ARBA00009922"/>
    </source>
</evidence>
<proteinExistence type="inferred from homology"/>
<feature type="binding site" evidence="11">
    <location>
        <begin position="43"/>
        <end position="50"/>
    </location>
    <ligand>
        <name>ATP</name>
        <dbReference type="ChEBI" id="CHEBI:30616"/>
    </ligand>
</feature>
<dbReference type="Pfam" id="PF21196">
    <property type="entry name" value="PcrA_UvrD_tudor"/>
    <property type="match status" value="1"/>
</dbReference>
<evidence type="ECO:0000259" key="12">
    <source>
        <dbReference type="PROSITE" id="PS51198"/>
    </source>
</evidence>
<gene>
    <name evidence="14" type="ORF">H8705_02510</name>
</gene>
<dbReference type="Gene3D" id="1.10.10.160">
    <property type="match status" value="1"/>
</dbReference>
<evidence type="ECO:0000256" key="11">
    <source>
        <dbReference type="PROSITE-ProRule" id="PRU00560"/>
    </source>
</evidence>
<keyword evidence="6" id="KW-0238">DNA-binding</keyword>
<keyword evidence="3 11" id="KW-0378">Hydrolase</keyword>
<dbReference type="InterPro" id="IPR000212">
    <property type="entry name" value="DNA_helicase_UvrD/REP"/>
</dbReference>
<keyword evidence="7" id="KW-0413">Isomerase</keyword>
<feature type="domain" description="UvrD-like helicase ATP-binding" evidence="12">
    <location>
        <begin position="22"/>
        <end position="343"/>
    </location>
</feature>
<dbReference type="GO" id="GO:0005829">
    <property type="term" value="C:cytosol"/>
    <property type="evidence" value="ECO:0007669"/>
    <property type="project" value="TreeGrafter"/>
</dbReference>
<comment type="caution">
    <text evidence="14">The sequence shown here is derived from an EMBL/GenBank/DDBJ whole genome shotgun (WGS) entry which is preliminary data.</text>
</comment>
<dbReference type="Gene3D" id="3.40.50.300">
    <property type="entry name" value="P-loop containing nucleotide triphosphate hydrolases"/>
    <property type="match status" value="3"/>
</dbReference>
<dbReference type="Gene3D" id="1.10.486.10">
    <property type="entry name" value="PCRA, domain 4"/>
    <property type="match status" value="1"/>
</dbReference>
<keyword evidence="2 11" id="KW-0547">Nucleotide-binding</keyword>
<organism evidence="14 15">
    <name type="scientific">Youxingia wuxianensis</name>
    <dbReference type="NCBI Taxonomy" id="2763678"/>
    <lineage>
        <taxon>Bacteria</taxon>
        <taxon>Bacillati</taxon>
        <taxon>Bacillota</taxon>
        <taxon>Clostridia</taxon>
        <taxon>Eubacteriales</taxon>
        <taxon>Oscillospiraceae</taxon>
        <taxon>Youxingia</taxon>
    </lineage>
</organism>
<dbReference type="Proteomes" id="UP000623678">
    <property type="component" value="Unassembled WGS sequence"/>
</dbReference>
<keyword evidence="4 11" id="KW-0347">Helicase</keyword>
<dbReference type="GO" id="GO:0000725">
    <property type="term" value="P:recombinational repair"/>
    <property type="evidence" value="ECO:0007669"/>
    <property type="project" value="TreeGrafter"/>
</dbReference>
<dbReference type="GO" id="GO:0033202">
    <property type="term" value="C:DNA helicase complex"/>
    <property type="evidence" value="ECO:0007669"/>
    <property type="project" value="TreeGrafter"/>
</dbReference>
<dbReference type="EC" id="5.6.2.4" evidence="9"/>
<reference evidence="14" key="1">
    <citation type="submission" date="2020-08" db="EMBL/GenBank/DDBJ databases">
        <title>Genome public.</title>
        <authorList>
            <person name="Liu C."/>
            <person name="Sun Q."/>
        </authorList>
    </citation>
    <scope>NUCLEOTIDE SEQUENCE</scope>
    <source>
        <strain evidence="14">NSJ-64</strain>
    </source>
</reference>
<comment type="similarity">
    <text evidence="1">Belongs to the helicase family. UvrD subfamily.</text>
</comment>
<evidence type="ECO:0000256" key="6">
    <source>
        <dbReference type="ARBA" id="ARBA00023125"/>
    </source>
</evidence>
<dbReference type="GO" id="GO:0016787">
    <property type="term" value="F:hydrolase activity"/>
    <property type="evidence" value="ECO:0007669"/>
    <property type="project" value="UniProtKB-UniRule"/>
</dbReference>
<evidence type="ECO:0000256" key="8">
    <source>
        <dbReference type="ARBA" id="ARBA00034617"/>
    </source>
</evidence>
<protein>
    <recommendedName>
        <fullName evidence="9">DNA 3'-5' helicase</fullName>
        <ecNumber evidence="9">5.6.2.4</ecNumber>
    </recommendedName>
</protein>
<name>A0A926EML1_9FIRM</name>
<dbReference type="InterPro" id="IPR027417">
    <property type="entry name" value="P-loop_NTPase"/>
</dbReference>
<dbReference type="PROSITE" id="PS51198">
    <property type="entry name" value="UVRD_HELICASE_ATP_BIND"/>
    <property type="match status" value="1"/>
</dbReference>
<dbReference type="SUPFAM" id="SSF52540">
    <property type="entry name" value="P-loop containing nucleoside triphosphate hydrolases"/>
    <property type="match status" value="1"/>
</dbReference>
<dbReference type="CDD" id="cd17932">
    <property type="entry name" value="DEXQc_UvrD"/>
    <property type="match status" value="1"/>
</dbReference>
<evidence type="ECO:0000256" key="4">
    <source>
        <dbReference type="ARBA" id="ARBA00022806"/>
    </source>
</evidence>
<keyword evidence="5 11" id="KW-0067">ATP-binding</keyword>
<dbReference type="GO" id="GO:0043138">
    <property type="term" value="F:3'-5' DNA helicase activity"/>
    <property type="evidence" value="ECO:0007669"/>
    <property type="project" value="UniProtKB-EC"/>
</dbReference>
<dbReference type="Pfam" id="PF00580">
    <property type="entry name" value="UvrD-helicase"/>
    <property type="match status" value="2"/>
</dbReference>
<dbReference type="Pfam" id="PF13361">
    <property type="entry name" value="UvrD_C"/>
    <property type="match status" value="1"/>
</dbReference>
<evidence type="ECO:0000313" key="14">
    <source>
        <dbReference type="EMBL" id="MBC8584451.1"/>
    </source>
</evidence>
<dbReference type="InterPro" id="IPR014016">
    <property type="entry name" value="UvrD-like_ATP-bd"/>
</dbReference>
<feature type="domain" description="UvrD-like helicase C-terminal" evidence="13">
    <location>
        <begin position="344"/>
        <end position="616"/>
    </location>
</feature>
<dbReference type="InterPro" id="IPR013986">
    <property type="entry name" value="DExx_box_DNA_helicase_dom_sf"/>
</dbReference>
<evidence type="ECO:0000313" key="15">
    <source>
        <dbReference type="Proteomes" id="UP000623678"/>
    </source>
</evidence>
<accession>A0A926EML1</accession>
<dbReference type="PANTHER" id="PTHR11070">
    <property type="entry name" value="UVRD / RECB / PCRA DNA HELICASE FAMILY MEMBER"/>
    <property type="match status" value="1"/>
</dbReference>
<dbReference type="AlphaFoldDB" id="A0A926EML1"/>
<evidence type="ECO:0000259" key="13">
    <source>
        <dbReference type="PROSITE" id="PS51217"/>
    </source>
</evidence>
<dbReference type="GO" id="GO:0005524">
    <property type="term" value="F:ATP binding"/>
    <property type="evidence" value="ECO:0007669"/>
    <property type="project" value="UniProtKB-UniRule"/>
</dbReference>
<comment type="catalytic activity">
    <reaction evidence="10">
        <text>ATP + H2O = ADP + phosphate + H(+)</text>
        <dbReference type="Rhea" id="RHEA:13065"/>
        <dbReference type="ChEBI" id="CHEBI:15377"/>
        <dbReference type="ChEBI" id="CHEBI:15378"/>
        <dbReference type="ChEBI" id="CHEBI:30616"/>
        <dbReference type="ChEBI" id="CHEBI:43474"/>
        <dbReference type="ChEBI" id="CHEBI:456216"/>
        <dbReference type="EC" id="5.6.2.4"/>
    </reaction>
</comment>
<dbReference type="PANTHER" id="PTHR11070:SF2">
    <property type="entry name" value="ATP-DEPENDENT DNA HELICASE SRS2"/>
    <property type="match status" value="1"/>
</dbReference>
<evidence type="ECO:0000256" key="10">
    <source>
        <dbReference type="ARBA" id="ARBA00048988"/>
    </source>
</evidence>